<accession>A0AB35WY12</accession>
<evidence type="ECO:0000256" key="7">
    <source>
        <dbReference type="ARBA" id="ARBA00023136"/>
    </source>
</evidence>
<reference evidence="9 10" key="1">
    <citation type="submission" date="2024-01" db="EMBL/GenBank/DDBJ databases">
        <title>Unpublished Manusciprt.</title>
        <authorList>
            <person name="Duman M."/>
            <person name="Valdes E.G."/>
            <person name="Ajmi N."/>
            <person name="Altun S."/>
            <person name="Saticioglu I.B."/>
        </authorList>
    </citation>
    <scope>NUCLEOTIDE SEQUENCE [LARGE SCALE GENOMIC DNA]</scope>
    <source>
        <strain evidence="9 10">120P</strain>
    </source>
</reference>
<dbReference type="InterPro" id="IPR003667">
    <property type="entry name" value="NqrDE/RnfAE"/>
</dbReference>
<evidence type="ECO:0000313" key="9">
    <source>
        <dbReference type="EMBL" id="MEE1868227.1"/>
    </source>
</evidence>
<dbReference type="Pfam" id="PF02508">
    <property type="entry name" value="Rnf-Nqr"/>
    <property type="match status" value="1"/>
</dbReference>
<comment type="subcellular location">
    <subcellularLocation>
        <location evidence="1">Endomembrane system</location>
        <topology evidence="1">Multi-pass membrane protein</topology>
    </subcellularLocation>
</comment>
<keyword evidence="3" id="KW-1003">Cell membrane</keyword>
<keyword evidence="7 8" id="KW-0472">Membrane</keyword>
<evidence type="ECO:0000256" key="8">
    <source>
        <dbReference type="SAM" id="Phobius"/>
    </source>
</evidence>
<keyword evidence="6 8" id="KW-1133">Transmembrane helix</keyword>
<dbReference type="AlphaFoldDB" id="A0AB35WY12"/>
<dbReference type="GO" id="GO:0005886">
    <property type="term" value="C:plasma membrane"/>
    <property type="evidence" value="ECO:0007669"/>
    <property type="project" value="TreeGrafter"/>
</dbReference>
<feature type="transmembrane region" description="Helical" evidence="8">
    <location>
        <begin position="83"/>
        <end position="99"/>
    </location>
</feature>
<keyword evidence="2" id="KW-0813">Transport</keyword>
<feature type="transmembrane region" description="Helical" evidence="8">
    <location>
        <begin position="111"/>
        <end position="128"/>
    </location>
</feature>
<keyword evidence="5" id="KW-1278">Translocase</keyword>
<dbReference type="RefSeq" id="WP_330080160.1">
    <property type="nucleotide sequence ID" value="NZ_JAZDCU010000004.1"/>
</dbReference>
<keyword evidence="4 8" id="KW-0812">Transmembrane</keyword>
<keyword evidence="10" id="KW-1185">Reference proteome</keyword>
<dbReference type="EMBL" id="JAZDQP010000012">
    <property type="protein sequence ID" value="MEE1868227.1"/>
    <property type="molecule type" value="Genomic_DNA"/>
</dbReference>
<evidence type="ECO:0000256" key="5">
    <source>
        <dbReference type="ARBA" id="ARBA00022967"/>
    </source>
</evidence>
<proteinExistence type="predicted"/>
<dbReference type="GO" id="GO:0012505">
    <property type="term" value="C:endomembrane system"/>
    <property type="evidence" value="ECO:0007669"/>
    <property type="project" value="UniProtKB-SubCell"/>
</dbReference>
<dbReference type="PIRSF" id="PIRSF006102">
    <property type="entry name" value="NQR_DE"/>
    <property type="match status" value="1"/>
</dbReference>
<evidence type="ECO:0000256" key="1">
    <source>
        <dbReference type="ARBA" id="ARBA00004127"/>
    </source>
</evidence>
<feature type="transmembrane region" description="Helical" evidence="8">
    <location>
        <begin position="57"/>
        <end position="77"/>
    </location>
</feature>
<feature type="transmembrane region" description="Helical" evidence="8">
    <location>
        <begin position="134"/>
        <end position="157"/>
    </location>
</feature>
<sequence>MSKHWLTAVSLAPLLGATQTLLNACAIAGLSVLLIALHQVAMGALRRALKDRSRLLASVLLAATLVTCLDLSLRAWALPLHQALTPYPMLIAVQCLVFEHARTDRQPWRQTARLLGGFILLCTALGAIRELAGWAGLRLATLLPGALFLLGLLLALYNRACLSRAPLRRQGKR</sequence>
<gene>
    <name evidence="9" type="ORF">V0R53_17705</name>
</gene>
<evidence type="ECO:0000256" key="6">
    <source>
        <dbReference type="ARBA" id="ARBA00022989"/>
    </source>
</evidence>
<keyword evidence="3" id="KW-0997">Cell inner membrane</keyword>
<comment type="caution">
    <text evidence="9">The sequence shown here is derived from an EMBL/GenBank/DDBJ whole genome shotgun (WGS) entry which is preliminary data.</text>
</comment>
<evidence type="ECO:0000256" key="3">
    <source>
        <dbReference type="ARBA" id="ARBA00022519"/>
    </source>
</evidence>
<evidence type="ECO:0000256" key="4">
    <source>
        <dbReference type="ARBA" id="ARBA00022692"/>
    </source>
</evidence>
<protein>
    <submittedName>
        <fullName evidence="9">Rnf-Nqr domain containing protein</fullName>
    </submittedName>
</protein>
<dbReference type="Proteomes" id="UP001307839">
    <property type="component" value="Unassembled WGS sequence"/>
</dbReference>
<organism evidence="9 10">
    <name type="scientific">Pseudomonas auratipiscis</name>
    <dbReference type="NCBI Taxonomy" id="3115853"/>
    <lineage>
        <taxon>Bacteria</taxon>
        <taxon>Pseudomonadati</taxon>
        <taxon>Pseudomonadota</taxon>
        <taxon>Gammaproteobacteria</taxon>
        <taxon>Pseudomonadales</taxon>
        <taxon>Pseudomonadaceae</taxon>
        <taxon>Pseudomonas</taxon>
    </lineage>
</organism>
<feature type="transmembrane region" description="Helical" evidence="8">
    <location>
        <begin position="26"/>
        <end position="45"/>
    </location>
</feature>
<evidence type="ECO:0000256" key="2">
    <source>
        <dbReference type="ARBA" id="ARBA00022448"/>
    </source>
</evidence>
<name>A0AB35WY12_9PSED</name>
<evidence type="ECO:0000313" key="10">
    <source>
        <dbReference type="Proteomes" id="UP001307839"/>
    </source>
</evidence>
<dbReference type="PANTHER" id="PTHR30586:SF0">
    <property type="entry name" value="ION-TRANSLOCATING OXIDOREDUCTASE COMPLEX SUBUNIT E"/>
    <property type="match status" value="1"/>
</dbReference>
<dbReference type="PANTHER" id="PTHR30586">
    <property type="entry name" value="ELECTRON TRANSPORT COMPLEX PROTEIN RNFE"/>
    <property type="match status" value="1"/>
</dbReference>